<keyword evidence="2" id="KW-1185">Reference proteome</keyword>
<reference evidence="1 2" key="1">
    <citation type="submission" date="2017-07" db="EMBL/GenBank/DDBJ databases">
        <title>Leptospira spp. isolated from tropical soils.</title>
        <authorList>
            <person name="Thibeaux R."/>
            <person name="Iraola G."/>
            <person name="Ferres I."/>
            <person name="Bierque E."/>
            <person name="Girault D."/>
            <person name="Soupe-Gilbert M.-E."/>
            <person name="Picardeau M."/>
            <person name="Goarant C."/>
        </authorList>
    </citation>
    <scope>NUCLEOTIDE SEQUENCE [LARGE SCALE GENOMIC DNA]</scope>
    <source>
        <strain evidence="1 2">FH2-B-A1</strain>
    </source>
</reference>
<evidence type="ECO:0000313" key="2">
    <source>
        <dbReference type="Proteomes" id="UP000232145"/>
    </source>
</evidence>
<comment type="caution">
    <text evidence="1">The sequence shown here is derived from an EMBL/GenBank/DDBJ whole genome shotgun (WGS) entry which is preliminary data.</text>
</comment>
<protein>
    <submittedName>
        <fullName evidence="1">Uncharacterized protein</fullName>
    </submittedName>
</protein>
<proteinExistence type="predicted"/>
<dbReference type="EMBL" id="NPDX01000003">
    <property type="protein sequence ID" value="PJZ84246.1"/>
    <property type="molecule type" value="Genomic_DNA"/>
</dbReference>
<accession>A0A2N0AIW1</accession>
<name>A0A2N0AIW1_9LEPT</name>
<gene>
    <name evidence="1" type="ORF">CH364_13040</name>
</gene>
<evidence type="ECO:0000313" key="1">
    <source>
        <dbReference type="EMBL" id="PJZ84246.1"/>
    </source>
</evidence>
<sequence length="63" mass="7729">MNSYPHQFWMEKSDLPTNESPVNDHSFLNFSKGSRTKILEYLKLKWEHLGLRFRFERSFFGRF</sequence>
<organism evidence="1 2">
    <name type="scientific">Leptospira harrisiae</name>
    <dbReference type="NCBI Taxonomy" id="2023189"/>
    <lineage>
        <taxon>Bacteria</taxon>
        <taxon>Pseudomonadati</taxon>
        <taxon>Spirochaetota</taxon>
        <taxon>Spirochaetia</taxon>
        <taxon>Leptospirales</taxon>
        <taxon>Leptospiraceae</taxon>
        <taxon>Leptospira</taxon>
    </lineage>
</organism>
<dbReference type="Proteomes" id="UP000232145">
    <property type="component" value="Unassembled WGS sequence"/>
</dbReference>
<dbReference type="AlphaFoldDB" id="A0A2N0AIW1"/>